<comment type="caution">
    <text evidence="2">The sequence shown here is derived from an EMBL/GenBank/DDBJ whole genome shotgun (WGS) entry which is preliminary data.</text>
</comment>
<protein>
    <submittedName>
        <fullName evidence="2">Uncharacterized protein</fullName>
    </submittedName>
</protein>
<dbReference type="Proteomes" id="UP001219525">
    <property type="component" value="Unassembled WGS sequence"/>
</dbReference>
<gene>
    <name evidence="2" type="ORF">GGX14DRAFT_558366</name>
</gene>
<accession>A0AAD6VVX2</accession>
<dbReference type="EMBL" id="JARJCW010000007">
    <property type="protein sequence ID" value="KAJ7222281.1"/>
    <property type="molecule type" value="Genomic_DNA"/>
</dbReference>
<evidence type="ECO:0000313" key="3">
    <source>
        <dbReference type="Proteomes" id="UP001219525"/>
    </source>
</evidence>
<reference evidence="2" key="1">
    <citation type="submission" date="2023-03" db="EMBL/GenBank/DDBJ databases">
        <title>Massive genome expansion in bonnet fungi (Mycena s.s.) driven by repeated elements and novel gene families across ecological guilds.</title>
        <authorList>
            <consortium name="Lawrence Berkeley National Laboratory"/>
            <person name="Harder C.B."/>
            <person name="Miyauchi S."/>
            <person name="Viragh M."/>
            <person name="Kuo A."/>
            <person name="Thoen E."/>
            <person name="Andreopoulos B."/>
            <person name="Lu D."/>
            <person name="Skrede I."/>
            <person name="Drula E."/>
            <person name="Henrissat B."/>
            <person name="Morin E."/>
            <person name="Kohler A."/>
            <person name="Barry K."/>
            <person name="LaButti K."/>
            <person name="Morin E."/>
            <person name="Salamov A."/>
            <person name="Lipzen A."/>
            <person name="Mereny Z."/>
            <person name="Hegedus B."/>
            <person name="Baldrian P."/>
            <person name="Stursova M."/>
            <person name="Weitz H."/>
            <person name="Taylor A."/>
            <person name="Grigoriev I.V."/>
            <person name="Nagy L.G."/>
            <person name="Martin F."/>
            <person name="Kauserud H."/>
        </authorList>
    </citation>
    <scope>NUCLEOTIDE SEQUENCE</scope>
    <source>
        <strain evidence="2">9144</strain>
    </source>
</reference>
<dbReference type="AlphaFoldDB" id="A0AAD6VVX2"/>
<proteinExistence type="predicted"/>
<feature type="region of interest" description="Disordered" evidence="1">
    <location>
        <begin position="477"/>
        <end position="507"/>
    </location>
</feature>
<evidence type="ECO:0000313" key="2">
    <source>
        <dbReference type="EMBL" id="KAJ7222281.1"/>
    </source>
</evidence>
<name>A0AAD6VVX2_9AGAR</name>
<organism evidence="2 3">
    <name type="scientific">Mycena pura</name>
    <dbReference type="NCBI Taxonomy" id="153505"/>
    <lineage>
        <taxon>Eukaryota</taxon>
        <taxon>Fungi</taxon>
        <taxon>Dikarya</taxon>
        <taxon>Basidiomycota</taxon>
        <taxon>Agaricomycotina</taxon>
        <taxon>Agaricomycetes</taxon>
        <taxon>Agaricomycetidae</taxon>
        <taxon>Agaricales</taxon>
        <taxon>Marasmiineae</taxon>
        <taxon>Mycenaceae</taxon>
        <taxon>Mycena</taxon>
    </lineage>
</organism>
<evidence type="ECO:0000256" key="1">
    <source>
        <dbReference type="SAM" id="MobiDB-lite"/>
    </source>
</evidence>
<keyword evidence="3" id="KW-1185">Reference proteome</keyword>
<feature type="region of interest" description="Disordered" evidence="1">
    <location>
        <begin position="135"/>
        <end position="169"/>
    </location>
</feature>
<sequence length="659" mass="71256">MAPNIFVTYTSVDAIRSGDRDISLTPLKAVVPEDSIDPARLHLRFFAGATRHALLGVLSLFQAEPNLLPLYPTEEQQAIPRLQRAAAMTGCRKDPYKDFNDLDVQHSRQSLVKLWRGSPAPDIVFILGAGPIPSSDASKASKHSDASKSSDASEATESQPTPPLSSSGSMLPLAIIDRFPPLKGPTWHPCWDHETAFEGAVAFHLQSQTGQGFIFLPGMWIGQTYGADETTRSVIMSFLKVTLFHEMIHLTRTLVFGIQNALTPERQGAVWAQPQNTDVPKEKKRSEAGLEAEVLAFGAPVSLYLNRMEDPEDPTIYDKAIRGCYHNPDGKAYTVSVLRLEELFLGSAIPIPVQYSHGSTTSPIASNIRQTKHLRPLAVVPASYPLALALRARIRVAFASCECGSKRDAPDALDAAYPAAYIAGYPPASSSASTWLSRKCAGLLRALHCPNGGECTDTDANECVGVGVGDAGCAHRRSPSRSMAPAPRQHTAHAVPADRRPRSARGRLRVEGGLRRVRAEAAVAPHMGASRALANDCEPRFEFHRLLLPTAALVQSVSLLACGGTEPPSRVPSRICWSSSTKMCVCRAGDDALGERASQCGAMWSDDVVEHILRRSSVTCVTTSLGVVPRATPLFPAFIPASQCPPSLSDHWCMRLDDK</sequence>